<organism evidence="7 8">
    <name type="scientific">Algoriphagus antarcticus</name>
    <dbReference type="NCBI Taxonomy" id="238540"/>
    <lineage>
        <taxon>Bacteria</taxon>
        <taxon>Pseudomonadati</taxon>
        <taxon>Bacteroidota</taxon>
        <taxon>Cytophagia</taxon>
        <taxon>Cytophagales</taxon>
        <taxon>Cyclobacteriaceae</taxon>
        <taxon>Algoriphagus</taxon>
    </lineage>
</organism>
<proteinExistence type="predicted"/>
<dbReference type="InterPro" id="IPR057342">
    <property type="entry name" value="DEXDc_RapA"/>
</dbReference>
<dbReference type="GO" id="GO:0005524">
    <property type="term" value="F:ATP binding"/>
    <property type="evidence" value="ECO:0007669"/>
    <property type="project" value="UniProtKB-KW"/>
</dbReference>
<dbReference type="PROSITE" id="PS51192">
    <property type="entry name" value="HELICASE_ATP_BIND_1"/>
    <property type="match status" value="1"/>
</dbReference>
<dbReference type="Gene3D" id="3.40.50.10810">
    <property type="entry name" value="Tandem AAA-ATPase domain"/>
    <property type="match status" value="1"/>
</dbReference>
<dbReference type="SUPFAM" id="SSF52540">
    <property type="entry name" value="P-loop containing nucleoside triphosphate hydrolases"/>
    <property type="match status" value="1"/>
</dbReference>
<dbReference type="InterPro" id="IPR049730">
    <property type="entry name" value="SNF2/RAD54-like_C"/>
</dbReference>
<evidence type="ECO:0000256" key="2">
    <source>
        <dbReference type="ARBA" id="ARBA00022801"/>
    </source>
</evidence>
<dbReference type="AlphaFoldDB" id="A0A3E0E4E1"/>
<dbReference type="PANTHER" id="PTHR45766:SF6">
    <property type="entry name" value="SWI_SNF-RELATED MATRIX-ASSOCIATED ACTIN-DEPENDENT REGULATOR OF CHROMATIN SUBFAMILY A-LIKE PROTEIN 1"/>
    <property type="match status" value="1"/>
</dbReference>
<dbReference type="Pfam" id="PF00176">
    <property type="entry name" value="SNF2-rel_dom"/>
    <property type="match status" value="1"/>
</dbReference>
<dbReference type="InterPro" id="IPR000330">
    <property type="entry name" value="SNF2_N"/>
</dbReference>
<sequence length="942" mass="107340">MITKEKPSPGKLISLRGREWVVLPTDDQDILKVKPLGGSDDEATGIFLPLMVPEDQWKEASFPRPESEDLGDFETAKLLFEASRLSFRNASGPFRAMGKLSFRPRSYQIVPLVMALKQEVVRLLIADDVGIGKTIEALIILREQIERGEVKRFAVICQPHLCEQWHKELKDKLDIDAEIIRSSTVSSLERKLTGSESIFKVFPYQVISIDYIKSDRRKPIFLTDCPEFVIVDEAHTATKPAGASSPSQQQRYHLLHDLAKDQKRQILLLTATPHSGKDEEFQSLLGLLKPEFEKINLSDFDQKKREELSKYFIQRKREQIRKWLSEETPFPERDTKEIGYKLSPDYIHFFREAQAFARGLTKGAEQHKGLKGKYWAALALLRGIMSSPAAGLEMLKGKIQRSEGDAPEIIYEENPVIERIEEDTDSTQMELLDQAGLEISEIEILKSLAADLEELANLKQDKKAANALNIVKDWIKEGYHPIIFCKYIATAKYLEEIFKANLPKSIEVQAITSELPDEQRRERIEEMEKSDKRVLIATDCLSEGINLQKGFNAVLHYDLPWNPNRLEQREGRVDRYGQNSPEVKTWLLWGEDNPIDAIVLKVLIRKVRDIQKSTGVSISLGEDNRSIMDAVLNEVLLDPQKALEKSQISLDFGSDYQESIITRELEAAKLKAQNLRSIFAHMSVPQEEIEDDLRKVDEAIGDIQSVETLVLNGIVHLKGSHQKEANGYRILLQNLPPHLREALGTKSDYRVSFHSPTPEGYRYIGRNHKFTEQLCQYLLSLAFEQKADFDQVARAAVIQTSSVTTQTTIIQFRVRNVIKEVQSKVENISEEMYLWGFEGLSKGGDILDYASCKKLLFEAESAQNLSKERQIDTFNHQMSLFQGRLDEFVAIAEERSVQLVEAHGRFKKLVGGKRYEAVHPILPPDILGVYVFLPTPVQFAID</sequence>
<accession>A0A3E0E4E1</accession>
<dbReference type="Pfam" id="PF00271">
    <property type="entry name" value="Helicase_C"/>
    <property type="match status" value="1"/>
</dbReference>
<dbReference type="GO" id="GO:0016787">
    <property type="term" value="F:hydrolase activity"/>
    <property type="evidence" value="ECO:0007669"/>
    <property type="project" value="UniProtKB-KW"/>
</dbReference>
<evidence type="ECO:0000256" key="3">
    <source>
        <dbReference type="ARBA" id="ARBA00022806"/>
    </source>
</evidence>
<dbReference type="InterPro" id="IPR038718">
    <property type="entry name" value="SNF2-like_sf"/>
</dbReference>
<dbReference type="InterPro" id="IPR001650">
    <property type="entry name" value="Helicase_C-like"/>
</dbReference>
<dbReference type="Proteomes" id="UP000256405">
    <property type="component" value="Unassembled WGS sequence"/>
</dbReference>
<dbReference type="PANTHER" id="PTHR45766">
    <property type="entry name" value="DNA ANNEALING HELICASE AND ENDONUCLEASE ZRANB3 FAMILY MEMBER"/>
    <property type="match status" value="1"/>
</dbReference>
<evidence type="ECO:0000256" key="1">
    <source>
        <dbReference type="ARBA" id="ARBA00022741"/>
    </source>
</evidence>
<evidence type="ECO:0000313" key="7">
    <source>
        <dbReference type="EMBL" id="REG92149.1"/>
    </source>
</evidence>
<dbReference type="CDD" id="cd18793">
    <property type="entry name" value="SF2_C_SNF"/>
    <property type="match status" value="1"/>
</dbReference>
<evidence type="ECO:0000256" key="4">
    <source>
        <dbReference type="ARBA" id="ARBA00022840"/>
    </source>
</evidence>
<comment type="caution">
    <text evidence="7">The sequence shown here is derived from an EMBL/GenBank/DDBJ whole genome shotgun (WGS) entry which is preliminary data.</text>
</comment>
<evidence type="ECO:0000259" key="5">
    <source>
        <dbReference type="PROSITE" id="PS51192"/>
    </source>
</evidence>
<dbReference type="InterPro" id="IPR027417">
    <property type="entry name" value="P-loop_NTPase"/>
</dbReference>
<dbReference type="PROSITE" id="PS51194">
    <property type="entry name" value="HELICASE_CTER"/>
    <property type="match status" value="1"/>
</dbReference>
<dbReference type="EMBL" id="QUNF01000003">
    <property type="protein sequence ID" value="REG92149.1"/>
    <property type="molecule type" value="Genomic_DNA"/>
</dbReference>
<reference evidence="7 8" key="1">
    <citation type="submission" date="2018-08" db="EMBL/GenBank/DDBJ databases">
        <title>Genomic Encyclopedia of Archaeal and Bacterial Type Strains, Phase II (KMG-II): from individual species to whole genera.</title>
        <authorList>
            <person name="Goeker M."/>
        </authorList>
    </citation>
    <scope>NUCLEOTIDE SEQUENCE [LARGE SCALE GENOMIC DNA]</scope>
    <source>
        <strain evidence="7 8">DSM 15986</strain>
    </source>
</reference>
<evidence type="ECO:0000313" key="8">
    <source>
        <dbReference type="Proteomes" id="UP000256405"/>
    </source>
</evidence>
<dbReference type="OrthoDB" id="9814088at2"/>
<feature type="domain" description="Helicase ATP-binding" evidence="5">
    <location>
        <begin position="114"/>
        <end position="291"/>
    </location>
</feature>
<keyword evidence="8" id="KW-1185">Reference proteome</keyword>
<keyword evidence="1" id="KW-0547">Nucleotide-binding</keyword>
<gene>
    <name evidence="7" type="ORF">C8N25_103228</name>
</gene>
<dbReference type="Gene3D" id="3.40.50.300">
    <property type="entry name" value="P-loop containing nucleotide triphosphate hydrolases"/>
    <property type="match status" value="1"/>
</dbReference>
<dbReference type="SMART" id="SM00490">
    <property type="entry name" value="HELICc"/>
    <property type="match status" value="1"/>
</dbReference>
<dbReference type="InterPro" id="IPR014001">
    <property type="entry name" value="Helicase_ATP-bd"/>
</dbReference>
<protein>
    <submittedName>
        <fullName evidence="7">SNF2 domain-containing protein</fullName>
    </submittedName>
</protein>
<evidence type="ECO:0000259" key="6">
    <source>
        <dbReference type="PROSITE" id="PS51194"/>
    </source>
</evidence>
<keyword evidence="2" id="KW-0378">Hydrolase</keyword>
<keyword evidence="4" id="KW-0067">ATP-binding</keyword>
<dbReference type="SMART" id="SM00487">
    <property type="entry name" value="DEXDc"/>
    <property type="match status" value="1"/>
</dbReference>
<keyword evidence="3" id="KW-0347">Helicase</keyword>
<dbReference type="CDD" id="cd18011">
    <property type="entry name" value="DEXDc_RapA"/>
    <property type="match status" value="1"/>
</dbReference>
<feature type="domain" description="Helicase C-terminal" evidence="6">
    <location>
        <begin position="467"/>
        <end position="626"/>
    </location>
</feature>
<dbReference type="GO" id="GO:0004386">
    <property type="term" value="F:helicase activity"/>
    <property type="evidence" value="ECO:0007669"/>
    <property type="project" value="UniProtKB-KW"/>
</dbReference>
<dbReference type="RefSeq" id="WP_086539296.1">
    <property type="nucleotide sequence ID" value="NZ_MSSW01000001.1"/>
</dbReference>
<name>A0A3E0E4E1_9BACT</name>